<dbReference type="GO" id="GO:0019629">
    <property type="term" value="P:propionate catabolic process, 2-methylcitrate cycle"/>
    <property type="evidence" value="ECO:0007669"/>
    <property type="project" value="InterPro"/>
</dbReference>
<dbReference type="InterPro" id="IPR012695">
    <property type="entry name" value="PrpB"/>
</dbReference>
<comment type="caution">
    <text evidence="10">The sequence shown here is derived from an EMBL/GenBank/DDBJ whole genome shotgun (WGS) entry which is preliminary data.</text>
</comment>
<proteinExistence type="inferred from homology"/>
<evidence type="ECO:0000256" key="6">
    <source>
        <dbReference type="ARBA" id="ARBA00023239"/>
    </source>
</evidence>
<comment type="subunit">
    <text evidence="7">Homotetramer; dimer of dimers.</text>
</comment>
<comment type="cofactor">
    <cofactor evidence="2">
        <name>Mg(2+)</name>
        <dbReference type="ChEBI" id="CHEBI:18420"/>
    </cofactor>
</comment>
<evidence type="ECO:0000256" key="3">
    <source>
        <dbReference type="ARBA" id="ARBA00009282"/>
    </source>
</evidence>
<dbReference type="InterPro" id="IPR039556">
    <property type="entry name" value="ICL/PEPM"/>
</dbReference>
<evidence type="ECO:0000256" key="7">
    <source>
        <dbReference type="ARBA" id="ARBA00044762"/>
    </source>
</evidence>
<gene>
    <name evidence="10" type="primary">prpB</name>
    <name evidence="10" type="ORF">FNE76_01115</name>
</gene>
<name>A0A553V252_9HELI</name>
<evidence type="ECO:0000313" key="10">
    <source>
        <dbReference type="EMBL" id="TSA86563.1"/>
    </source>
</evidence>
<dbReference type="GO" id="GO:0046421">
    <property type="term" value="F:methylisocitrate lyase activity"/>
    <property type="evidence" value="ECO:0007669"/>
    <property type="project" value="UniProtKB-EC"/>
</dbReference>
<dbReference type="InterPro" id="IPR040442">
    <property type="entry name" value="Pyrv_kinase-like_dom_sf"/>
</dbReference>
<dbReference type="Pfam" id="PF13714">
    <property type="entry name" value="PEP_mutase"/>
    <property type="match status" value="1"/>
</dbReference>
<dbReference type="PANTHER" id="PTHR42905:SF5">
    <property type="entry name" value="CARBOXYVINYL-CARBOXYPHOSPHONATE PHOSPHORYLMUTASE, CHLOROPLASTIC"/>
    <property type="match status" value="1"/>
</dbReference>
<comment type="similarity">
    <text evidence="3 9">Belongs to the isocitrate lyase/PEP mutase superfamily. Methylisocitrate lyase family.</text>
</comment>
<dbReference type="SUPFAM" id="SSF51621">
    <property type="entry name" value="Phosphoenolpyruvate/pyruvate domain"/>
    <property type="match status" value="1"/>
</dbReference>
<dbReference type="Proteomes" id="UP000319322">
    <property type="component" value="Unassembled WGS sequence"/>
</dbReference>
<dbReference type="RefSeq" id="WP_120948288.1">
    <property type="nucleotide sequence ID" value="NZ_QXQP01000016.1"/>
</dbReference>
<keyword evidence="4" id="KW-0479">Metal-binding</keyword>
<keyword evidence="11" id="KW-1185">Reference proteome</keyword>
<accession>A0A553V252</accession>
<evidence type="ECO:0000256" key="9">
    <source>
        <dbReference type="RuleBase" id="RU361121"/>
    </source>
</evidence>
<keyword evidence="5" id="KW-0460">Magnesium</keyword>
<protein>
    <recommendedName>
        <fullName evidence="9">Methylisocitrate lyase</fullName>
        <ecNumber evidence="9">4.1.3.30</ecNumber>
    </recommendedName>
</protein>
<dbReference type="UniPathway" id="UPA00946"/>
<dbReference type="Gene3D" id="3.20.20.60">
    <property type="entry name" value="Phosphoenolpyruvate-binding domains"/>
    <property type="match status" value="1"/>
</dbReference>
<dbReference type="EC" id="4.1.3.30" evidence="9"/>
<dbReference type="CDD" id="cd00377">
    <property type="entry name" value="ICL_PEPM"/>
    <property type="match status" value="1"/>
</dbReference>
<reference evidence="10" key="2">
    <citation type="submission" date="2019-07" db="EMBL/GenBank/DDBJ databases">
        <authorList>
            <person name="Papic B."/>
        </authorList>
    </citation>
    <scope>NUCLEOTIDE SEQUENCE [LARGE SCALE GENOMIC DNA]</scope>
    <source>
        <strain evidence="10">L8b</strain>
    </source>
</reference>
<evidence type="ECO:0000256" key="8">
    <source>
        <dbReference type="ARBA" id="ARBA00057039"/>
    </source>
</evidence>
<dbReference type="OrthoDB" id="9771433at2"/>
<dbReference type="NCBIfam" id="NF008455">
    <property type="entry name" value="PRK11320.1"/>
    <property type="match status" value="1"/>
</dbReference>
<dbReference type="PROSITE" id="PS00161">
    <property type="entry name" value="ISOCITRATE_LYASE"/>
    <property type="match status" value="1"/>
</dbReference>
<dbReference type="PANTHER" id="PTHR42905">
    <property type="entry name" value="PHOSPHOENOLPYRUVATE CARBOXYLASE"/>
    <property type="match status" value="1"/>
</dbReference>
<evidence type="ECO:0000256" key="4">
    <source>
        <dbReference type="ARBA" id="ARBA00022723"/>
    </source>
</evidence>
<dbReference type="InterPro" id="IPR018523">
    <property type="entry name" value="Isocitrate_lyase_ph_CS"/>
</dbReference>
<evidence type="ECO:0000256" key="2">
    <source>
        <dbReference type="ARBA" id="ARBA00001946"/>
    </source>
</evidence>
<dbReference type="EMBL" id="VKGC01000002">
    <property type="protein sequence ID" value="TSA86563.1"/>
    <property type="molecule type" value="Genomic_DNA"/>
</dbReference>
<comment type="catalytic activity">
    <reaction evidence="1 9">
        <text>(2S,3R)-3-hydroxybutane-1,2,3-tricarboxylate = pyruvate + succinate</text>
        <dbReference type="Rhea" id="RHEA:16809"/>
        <dbReference type="ChEBI" id="CHEBI:15361"/>
        <dbReference type="ChEBI" id="CHEBI:30031"/>
        <dbReference type="ChEBI" id="CHEBI:57429"/>
        <dbReference type="EC" id="4.1.3.30"/>
    </reaction>
</comment>
<evidence type="ECO:0000256" key="5">
    <source>
        <dbReference type="ARBA" id="ARBA00022842"/>
    </source>
</evidence>
<keyword evidence="6 9" id="KW-0456">Lyase</keyword>
<comment type="pathway">
    <text evidence="9">Organic acid metabolism; propanoate degradation.</text>
</comment>
<organism evidence="10 11">
    <name type="scientific">Helicobacter mehlei</name>
    <dbReference type="NCBI Taxonomy" id="2316080"/>
    <lineage>
        <taxon>Bacteria</taxon>
        <taxon>Pseudomonadati</taxon>
        <taxon>Campylobacterota</taxon>
        <taxon>Epsilonproteobacteria</taxon>
        <taxon>Campylobacterales</taxon>
        <taxon>Helicobacteraceae</taxon>
        <taxon>Helicobacter</taxon>
    </lineage>
</organism>
<dbReference type="InterPro" id="IPR015813">
    <property type="entry name" value="Pyrv/PenolPyrv_kinase-like_dom"/>
</dbReference>
<sequence>MTAGQRFREALAQNKPLQIVGTINAYQALQATKVGHKALYLSGAGVANASYGLPDLGMTNLEEVCIDVRRICAICPTPLIVDADTGFGHALNIGRCVIELIRNGAAGMHLEDQVGAKRCGHRPNKEIVETQEMCDRLHVALEARKIDPSFYLIARTDARAKEGLESAIERALSYAKTGVDAIFAEALQNLEEYHAFSQALSVPLLANITEFGLTPMFGLEELKSVGVAMVLYPLSAFRAMNKVALSVYADLKYKGTQKDQIPHMQTREELYEMLGYYGYEAQMDLLLGHQKS</sequence>
<dbReference type="NCBIfam" id="TIGR02317">
    <property type="entry name" value="prpB"/>
    <property type="match status" value="1"/>
</dbReference>
<comment type="function">
    <text evidence="8">Involved in the catabolism of short chain fatty acids (SCFA) via the 2-methylcitrate cycle I (propionate degradation route). Catalyzes the thermodynamically favored C-C bond cleavage of (2R,3S)-2-methylisocitrate to yield pyruvate and succinate via an alpha-carboxy-carbanion intermediate.</text>
</comment>
<dbReference type="GO" id="GO:0046872">
    <property type="term" value="F:metal ion binding"/>
    <property type="evidence" value="ECO:0007669"/>
    <property type="project" value="UniProtKB-KW"/>
</dbReference>
<evidence type="ECO:0000256" key="1">
    <source>
        <dbReference type="ARBA" id="ARBA00001050"/>
    </source>
</evidence>
<dbReference type="AlphaFoldDB" id="A0A553V252"/>
<dbReference type="FunFam" id="3.20.20.60:FF:000009">
    <property type="entry name" value="2-methylisocitrate lyase"/>
    <property type="match status" value="1"/>
</dbReference>
<evidence type="ECO:0000313" key="11">
    <source>
        <dbReference type="Proteomes" id="UP000319322"/>
    </source>
</evidence>
<reference evidence="10" key="1">
    <citation type="submission" date="2019-07" db="EMBL/GenBank/DDBJ databases">
        <title>Helicobacter labacensis sp. nov., Helicobacter mehlei sp. nov. and Helicobacter vulpis sp. nov., isolated from gastric mucosa of red fox (Vulpis vulpis).</title>
        <authorList>
            <person name="Kusar D."/>
            <person name="Gruntar I."/>
            <person name="Pate M."/>
            <person name="Zajc U."/>
            <person name="Ocepek M."/>
        </authorList>
    </citation>
    <scope>NUCLEOTIDE SEQUENCE [LARGE SCALE GENOMIC DNA]</scope>
    <source>
        <strain evidence="10">L8b</strain>
    </source>
</reference>
<comment type="function">
    <text evidence="9">Catalyzes the thermodynamically favored C-C bond cleavage of (2R,3S)-2-methylisocitrate to yield pyruvate and succinate.</text>
</comment>